<sequence>MPDLQWKDSDSVGIASLDAQHQGLFATAHRLRDAMRSGRAATIQQEILAELGAYTRSHFEREERVMQICAFPALCGHQHLHRSFLEQLQAIQAELRSDRSGITPDRMEFMRVWMRKHVAIEDAQYATWIHRRELPVHGLTTTEIQEKQKCHF</sequence>
<feature type="domain" description="Hemerythrin-like" evidence="5">
    <location>
        <begin position="13"/>
        <end position="128"/>
    </location>
</feature>
<dbReference type="NCBIfam" id="TIGR02481">
    <property type="entry name" value="hemeryth_dom"/>
    <property type="match status" value="1"/>
</dbReference>
<dbReference type="EnsemblBacteria" id="ABF42652">
    <property type="protein sequence ID" value="ABF42652"/>
    <property type="gene ID" value="Acid345_3651"/>
</dbReference>
<evidence type="ECO:0000256" key="1">
    <source>
        <dbReference type="ARBA" id="ARBA00010587"/>
    </source>
</evidence>
<proteinExistence type="inferred from homology"/>
<dbReference type="GO" id="GO:0046872">
    <property type="term" value="F:metal ion binding"/>
    <property type="evidence" value="ECO:0007669"/>
    <property type="project" value="UniProtKB-KW"/>
</dbReference>
<dbReference type="NCBIfam" id="NF033749">
    <property type="entry name" value="bact_hemeryth"/>
    <property type="match status" value="1"/>
</dbReference>
<dbReference type="Gene3D" id="1.20.120.50">
    <property type="entry name" value="Hemerythrin-like"/>
    <property type="match status" value="1"/>
</dbReference>
<dbReference type="STRING" id="204669.Acid345_3651"/>
<keyword evidence="2" id="KW-0561">Oxygen transport</keyword>
<dbReference type="KEGG" id="aba:Acid345_3651"/>
<gene>
    <name evidence="6" type="ordered locus">Acid345_3651</name>
</gene>
<dbReference type="PROSITE" id="PS00550">
    <property type="entry name" value="HEMERYTHRINS"/>
    <property type="match status" value="1"/>
</dbReference>
<dbReference type="PANTHER" id="PTHR37164">
    <property type="entry name" value="BACTERIOHEMERYTHRIN"/>
    <property type="match status" value="1"/>
</dbReference>
<keyword evidence="4" id="KW-0408">Iron</keyword>
<dbReference type="eggNOG" id="COG2703">
    <property type="taxonomic scope" value="Bacteria"/>
</dbReference>
<evidence type="ECO:0000313" key="6">
    <source>
        <dbReference type="EMBL" id="ABF42652.1"/>
    </source>
</evidence>
<comment type="similarity">
    <text evidence="1">Belongs to the hemerythrin family.</text>
</comment>
<keyword evidence="3" id="KW-0479">Metal-binding</keyword>
<protein>
    <submittedName>
        <fullName evidence="6">Hemerythrin-like, metal-binding protein</fullName>
    </submittedName>
</protein>
<dbReference type="InterPro" id="IPR050669">
    <property type="entry name" value="Hemerythrin"/>
</dbReference>
<evidence type="ECO:0000313" key="7">
    <source>
        <dbReference type="Proteomes" id="UP000002432"/>
    </source>
</evidence>
<dbReference type="PANTHER" id="PTHR37164:SF1">
    <property type="entry name" value="BACTERIOHEMERYTHRIN"/>
    <property type="match status" value="1"/>
</dbReference>
<evidence type="ECO:0000259" key="5">
    <source>
        <dbReference type="Pfam" id="PF01814"/>
    </source>
</evidence>
<dbReference type="InterPro" id="IPR016131">
    <property type="entry name" value="Haemerythrin_Fe_BS"/>
</dbReference>
<name>Q1IKE8_KORVE</name>
<accession>Q1IKE8</accession>
<dbReference type="Proteomes" id="UP000002432">
    <property type="component" value="Chromosome"/>
</dbReference>
<dbReference type="Pfam" id="PF01814">
    <property type="entry name" value="Hemerythrin"/>
    <property type="match status" value="1"/>
</dbReference>
<dbReference type="SUPFAM" id="SSF47188">
    <property type="entry name" value="Hemerythrin-like"/>
    <property type="match status" value="1"/>
</dbReference>
<dbReference type="EMBL" id="CP000360">
    <property type="protein sequence ID" value="ABF42652.1"/>
    <property type="molecule type" value="Genomic_DNA"/>
</dbReference>
<dbReference type="CDD" id="cd12107">
    <property type="entry name" value="Hemerythrin"/>
    <property type="match status" value="1"/>
</dbReference>
<reference evidence="6 7" key="1">
    <citation type="journal article" date="2009" name="Appl. Environ. Microbiol.">
        <title>Three genomes from the phylum Acidobacteria provide insight into the lifestyles of these microorganisms in soils.</title>
        <authorList>
            <person name="Ward N.L."/>
            <person name="Challacombe J.F."/>
            <person name="Janssen P.H."/>
            <person name="Henrissat B."/>
            <person name="Coutinho P.M."/>
            <person name="Wu M."/>
            <person name="Xie G."/>
            <person name="Haft D.H."/>
            <person name="Sait M."/>
            <person name="Badger J."/>
            <person name="Barabote R.D."/>
            <person name="Bradley B."/>
            <person name="Brettin T.S."/>
            <person name="Brinkac L.M."/>
            <person name="Bruce D."/>
            <person name="Creasy T."/>
            <person name="Daugherty S.C."/>
            <person name="Davidsen T.M."/>
            <person name="DeBoy R.T."/>
            <person name="Detter J.C."/>
            <person name="Dodson R.J."/>
            <person name="Durkin A.S."/>
            <person name="Ganapathy A."/>
            <person name="Gwinn-Giglio M."/>
            <person name="Han C.S."/>
            <person name="Khouri H."/>
            <person name="Kiss H."/>
            <person name="Kothari S.P."/>
            <person name="Madupu R."/>
            <person name="Nelson K.E."/>
            <person name="Nelson W.C."/>
            <person name="Paulsen I."/>
            <person name="Penn K."/>
            <person name="Ren Q."/>
            <person name="Rosovitz M.J."/>
            <person name="Selengut J.D."/>
            <person name="Shrivastava S."/>
            <person name="Sullivan S.A."/>
            <person name="Tapia R."/>
            <person name="Thompson L.S."/>
            <person name="Watkins K.L."/>
            <person name="Yang Q."/>
            <person name="Yu C."/>
            <person name="Zafar N."/>
            <person name="Zhou L."/>
            <person name="Kuske C.R."/>
        </authorList>
    </citation>
    <scope>NUCLEOTIDE SEQUENCE [LARGE SCALE GENOMIC DNA]</scope>
    <source>
        <strain evidence="6 7">Ellin345</strain>
    </source>
</reference>
<dbReference type="RefSeq" id="WP_011524451.1">
    <property type="nucleotide sequence ID" value="NC_008009.1"/>
</dbReference>
<evidence type="ECO:0000256" key="4">
    <source>
        <dbReference type="ARBA" id="ARBA00023004"/>
    </source>
</evidence>
<dbReference type="InterPro" id="IPR012827">
    <property type="entry name" value="Hemerythrin_metal-bd"/>
</dbReference>
<dbReference type="InterPro" id="IPR035938">
    <property type="entry name" value="Hemerythrin-like_sf"/>
</dbReference>
<dbReference type="AlphaFoldDB" id="Q1IKE8"/>
<evidence type="ECO:0000256" key="3">
    <source>
        <dbReference type="ARBA" id="ARBA00022723"/>
    </source>
</evidence>
<dbReference type="HOGENOM" id="CLU_086902_3_1_0"/>
<dbReference type="GO" id="GO:0005344">
    <property type="term" value="F:oxygen carrier activity"/>
    <property type="evidence" value="ECO:0007669"/>
    <property type="project" value="UniProtKB-KW"/>
</dbReference>
<evidence type="ECO:0000256" key="2">
    <source>
        <dbReference type="ARBA" id="ARBA00022621"/>
    </source>
</evidence>
<organism evidence="6 7">
    <name type="scientific">Koribacter versatilis (strain Ellin345)</name>
    <dbReference type="NCBI Taxonomy" id="204669"/>
    <lineage>
        <taxon>Bacteria</taxon>
        <taxon>Pseudomonadati</taxon>
        <taxon>Acidobacteriota</taxon>
        <taxon>Terriglobia</taxon>
        <taxon>Terriglobales</taxon>
        <taxon>Candidatus Korobacteraceae</taxon>
        <taxon>Candidatus Korobacter</taxon>
    </lineage>
</organism>
<dbReference type="InterPro" id="IPR012312">
    <property type="entry name" value="Hemerythrin-like"/>
</dbReference>
<keyword evidence="7" id="KW-1185">Reference proteome</keyword>
<keyword evidence="2" id="KW-0813">Transport</keyword>